<dbReference type="InterPro" id="IPR009088">
    <property type="entry name" value="TFIIA_b-brl"/>
</dbReference>
<dbReference type="RefSeq" id="XP_005538678.1">
    <property type="nucleotide sequence ID" value="XM_005538621.1"/>
</dbReference>
<dbReference type="KEGG" id="cme:CYME_CMR478C"/>
<evidence type="ECO:0000256" key="1">
    <source>
        <dbReference type="ARBA" id="ARBA00004123"/>
    </source>
</evidence>
<dbReference type="GO" id="GO:0006367">
    <property type="term" value="P:transcription initiation at RNA polymerase II promoter"/>
    <property type="evidence" value="ECO:0007669"/>
    <property type="project" value="InterPro"/>
</dbReference>
<keyword evidence="3" id="KW-0805">Transcription regulation</keyword>
<keyword evidence="5" id="KW-0539">Nucleus</keyword>
<reference evidence="8 9" key="1">
    <citation type="journal article" date="2004" name="Nature">
        <title>Genome sequence of the ultrasmall unicellular red alga Cyanidioschyzon merolae 10D.</title>
        <authorList>
            <person name="Matsuzaki M."/>
            <person name="Misumi O."/>
            <person name="Shin-i T."/>
            <person name="Maruyama S."/>
            <person name="Takahara M."/>
            <person name="Miyagishima S."/>
            <person name="Mori T."/>
            <person name="Nishida K."/>
            <person name="Yagisawa F."/>
            <person name="Nishida K."/>
            <person name="Yoshida Y."/>
            <person name="Nishimura Y."/>
            <person name="Nakao S."/>
            <person name="Kobayashi T."/>
            <person name="Momoyama Y."/>
            <person name="Higashiyama T."/>
            <person name="Minoda A."/>
            <person name="Sano M."/>
            <person name="Nomoto H."/>
            <person name="Oishi K."/>
            <person name="Hayashi H."/>
            <person name="Ohta F."/>
            <person name="Nishizaka S."/>
            <person name="Haga S."/>
            <person name="Miura S."/>
            <person name="Morishita T."/>
            <person name="Kabeya Y."/>
            <person name="Terasawa K."/>
            <person name="Suzuki Y."/>
            <person name="Ishii Y."/>
            <person name="Asakawa S."/>
            <person name="Takano H."/>
            <person name="Ohta N."/>
            <person name="Kuroiwa H."/>
            <person name="Tanaka K."/>
            <person name="Shimizu N."/>
            <person name="Sugano S."/>
            <person name="Sato N."/>
            <person name="Nozaki H."/>
            <person name="Ogasawara N."/>
            <person name="Kohara Y."/>
            <person name="Kuroiwa T."/>
        </authorList>
    </citation>
    <scope>NUCLEOTIDE SEQUENCE [LARGE SCALE GENOMIC DNA]</scope>
    <source>
        <strain evidence="8 9">10D</strain>
    </source>
</reference>
<dbReference type="SUPFAM" id="SSF47396">
    <property type="entry name" value="Transcription factor IIA (TFIIA), alpha-helical domain"/>
    <property type="match status" value="1"/>
</dbReference>
<feature type="compositionally biased region" description="Basic residues" evidence="6">
    <location>
        <begin position="227"/>
        <end position="242"/>
    </location>
</feature>
<evidence type="ECO:0000313" key="8">
    <source>
        <dbReference type="EMBL" id="BAM82642.1"/>
    </source>
</evidence>
<dbReference type="Pfam" id="PF02268">
    <property type="entry name" value="TFIIA_gamma_N"/>
    <property type="match status" value="1"/>
</dbReference>
<dbReference type="InterPro" id="IPR009083">
    <property type="entry name" value="TFIIA_a-hlx"/>
</dbReference>
<evidence type="ECO:0000256" key="5">
    <source>
        <dbReference type="ARBA" id="ARBA00023242"/>
    </source>
</evidence>
<reference evidence="8 9" key="2">
    <citation type="journal article" date="2007" name="BMC Biol.">
        <title>A 100%-complete sequence reveals unusually simple genomic features in the hot-spring red alga Cyanidioschyzon merolae.</title>
        <authorList>
            <person name="Nozaki H."/>
            <person name="Takano H."/>
            <person name="Misumi O."/>
            <person name="Terasawa K."/>
            <person name="Matsuzaki M."/>
            <person name="Maruyama S."/>
            <person name="Nishida K."/>
            <person name="Yagisawa F."/>
            <person name="Yoshida Y."/>
            <person name="Fujiwara T."/>
            <person name="Takio S."/>
            <person name="Tamura K."/>
            <person name="Chung S.J."/>
            <person name="Nakamura S."/>
            <person name="Kuroiwa H."/>
            <person name="Tanaka K."/>
            <person name="Sato N."/>
            <person name="Kuroiwa T."/>
        </authorList>
    </citation>
    <scope>NUCLEOTIDE SEQUENCE [LARGE SCALE GENOMIC DNA]</scope>
    <source>
        <strain evidence="8 9">10D</strain>
    </source>
</reference>
<feature type="region of interest" description="Disordered" evidence="6">
    <location>
        <begin position="1"/>
        <end position="32"/>
    </location>
</feature>
<feature type="region of interest" description="Disordered" evidence="6">
    <location>
        <begin position="222"/>
        <end position="252"/>
    </location>
</feature>
<accession>M1VH69</accession>
<dbReference type="Gene3D" id="1.10.287.190">
    <property type="entry name" value="Transcription factor IIA gamma subunit, alpha-helical domain"/>
    <property type="match status" value="1"/>
</dbReference>
<gene>
    <name evidence="8" type="ORF">CYME_CMR478C</name>
</gene>
<evidence type="ECO:0000259" key="7">
    <source>
        <dbReference type="Pfam" id="PF02268"/>
    </source>
</evidence>
<dbReference type="AlphaFoldDB" id="M1VH69"/>
<protein>
    <submittedName>
        <fullName evidence="8">Similar to transcription factor IIA small subunit</fullName>
    </submittedName>
</protein>
<comment type="similarity">
    <text evidence="2">Belongs to the TFIIA subunit 2 family.</text>
</comment>
<keyword evidence="9" id="KW-1185">Reference proteome</keyword>
<evidence type="ECO:0000313" key="9">
    <source>
        <dbReference type="Proteomes" id="UP000007014"/>
    </source>
</evidence>
<comment type="subcellular location">
    <subcellularLocation>
        <location evidence="1">Nucleus</location>
    </subcellularLocation>
</comment>
<dbReference type="Proteomes" id="UP000007014">
    <property type="component" value="Chromosome 18"/>
</dbReference>
<evidence type="ECO:0000256" key="4">
    <source>
        <dbReference type="ARBA" id="ARBA00023163"/>
    </source>
</evidence>
<feature type="compositionally biased region" description="Low complexity" evidence="6">
    <location>
        <begin position="243"/>
        <end position="252"/>
    </location>
</feature>
<evidence type="ECO:0000256" key="2">
    <source>
        <dbReference type="ARBA" id="ARBA00007675"/>
    </source>
</evidence>
<dbReference type="eggNOG" id="KOG3463">
    <property type="taxonomic scope" value="Eukaryota"/>
</dbReference>
<dbReference type="Gramene" id="CMR478CT">
    <property type="protein sequence ID" value="CMR478CT"/>
    <property type="gene ID" value="CMR478C"/>
</dbReference>
<dbReference type="SUPFAM" id="SSF50784">
    <property type="entry name" value="Transcription factor IIA (TFIIA), beta-barrel domain"/>
    <property type="match status" value="1"/>
</dbReference>
<dbReference type="OrthoDB" id="586585at2759"/>
<name>M1VH69_CYAM1</name>
<sequence>MSDATPQRTAKAEPDAGQATTESIRGGKQDANTAANQPGVFYAHYRASTIGLTLEDTLDELLSAGHLQESEAALVWTQFDQAVARYLRRKVRQRSVLRGRLAHYNLRDNVWTFLVRHALLRLERKPETYAAVERLPRTSDLGGATDASIRVEPAVPASGSLKLEGPRLASHLPPRPDCLDGRAVPAVTSHARSAGDATTEAYVYADRLRLICTAADANIVKATSGSSRRKRSAAPLRFRPRSRPASSASAEE</sequence>
<evidence type="ECO:0000256" key="6">
    <source>
        <dbReference type="SAM" id="MobiDB-lite"/>
    </source>
</evidence>
<dbReference type="EMBL" id="AP006500">
    <property type="protein sequence ID" value="BAM82642.1"/>
    <property type="molecule type" value="Genomic_DNA"/>
</dbReference>
<evidence type="ECO:0000256" key="3">
    <source>
        <dbReference type="ARBA" id="ARBA00023015"/>
    </source>
</evidence>
<feature type="domain" description="Transcription initiation factor IIA gamma subunit N-terminal" evidence="7">
    <location>
        <begin position="42"/>
        <end position="87"/>
    </location>
</feature>
<dbReference type="STRING" id="280699.M1VH69"/>
<dbReference type="InterPro" id="IPR003194">
    <property type="entry name" value="TFIIA_gsu"/>
</dbReference>
<keyword evidence="4" id="KW-0804">Transcription</keyword>
<dbReference type="InterPro" id="IPR015872">
    <property type="entry name" value="TFIIA_gsu_N"/>
</dbReference>
<dbReference type="PANTHER" id="PTHR10966">
    <property type="entry name" value="TRANSCRIPTION INITIATION FACTOR IIA SUBUNIT 2"/>
    <property type="match status" value="1"/>
</dbReference>
<dbReference type="GeneID" id="16997133"/>
<dbReference type="HOGENOM" id="CLU_1104097_0_0_1"/>
<proteinExistence type="inferred from homology"/>
<dbReference type="GO" id="GO:0005672">
    <property type="term" value="C:transcription factor TFIIA complex"/>
    <property type="evidence" value="ECO:0007669"/>
    <property type="project" value="InterPro"/>
</dbReference>
<organism evidence="8 9">
    <name type="scientific">Cyanidioschyzon merolae (strain NIES-3377 / 10D)</name>
    <name type="common">Unicellular red alga</name>
    <dbReference type="NCBI Taxonomy" id="280699"/>
    <lineage>
        <taxon>Eukaryota</taxon>
        <taxon>Rhodophyta</taxon>
        <taxon>Bangiophyceae</taxon>
        <taxon>Cyanidiales</taxon>
        <taxon>Cyanidiaceae</taxon>
        <taxon>Cyanidioschyzon</taxon>
    </lineage>
</organism>